<reference evidence="2" key="4">
    <citation type="submission" date="2000-07" db="EMBL/GenBank/DDBJ databases">
        <authorList>
            <person name="Adachi J."/>
            <person name="Aizawa K."/>
            <person name="Akahira S."/>
            <person name="Akimura T."/>
            <person name="Arai A."/>
            <person name="Aono H."/>
            <person name="Arakawa T."/>
            <person name="Bono H."/>
            <person name="Carninci P."/>
            <person name="Fukuda S."/>
            <person name="Fukunishi Y."/>
            <person name="Furuno M."/>
            <person name="Hanagaki T."/>
            <person name="Hara A."/>
            <person name="Hayatsu N."/>
            <person name="Hiramoto K."/>
            <person name="Hiraoka T."/>
            <person name="Hori F."/>
            <person name="Imotani K."/>
            <person name="Ishii Y."/>
            <person name="Itoh M."/>
            <person name="Izawa M."/>
            <person name="Kasukawa T."/>
            <person name="Kato H."/>
            <person name="Kawai J."/>
            <person name="Kojima Y."/>
            <person name="Konno H."/>
            <person name="Kouda M."/>
            <person name="Koya S."/>
            <person name="Kurihara C."/>
            <person name="Matsuyama T."/>
            <person name="Miyazaki A."/>
            <person name="Nishi K."/>
            <person name="Nomura K."/>
            <person name="Numazaki R."/>
            <person name="Ohno M."/>
            <person name="Okazaki Y."/>
            <person name="Okido T."/>
            <person name="Owa C."/>
            <person name="Saito H."/>
            <person name="Saito R."/>
            <person name="Sakai C."/>
            <person name="Sakai K."/>
            <person name="Sano H."/>
            <person name="Sasaki D."/>
            <person name="Shibata K."/>
            <person name="Shibata Y."/>
            <person name="Shinagawa A."/>
            <person name="Shiraki T."/>
            <person name="Sogabe Y."/>
            <person name="Suzuki H."/>
            <person name="Tagami M."/>
            <person name="Tagawa A."/>
            <person name="Takahashi F."/>
            <person name="Tanaka T."/>
            <person name="Tejima Y."/>
            <person name="Toya T."/>
            <person name="Yamamura T."/>
            <person name="Yasunishi A."/>
            <person name="Yoshida K."/>
            <person name="Yoshino M."/>
            <person name="Muramatsu M."/>
            <person name="Hayashizaki Y."/>
        </authorList>
    </citation>
    <scope>NUCLEOTIDE SEQUENCE</scope>
    <source>
        <strain evidence="2">C57BL/6J</strain>
        <tissue evidence="2">Testis</tissue>
    </source>
</reference>
<organism evidence="2">
    <name type="scientific">Mus musculus</name>
    <name type="common">Mouse</name>
    <dbReference type="NCBI Taxonomy" id="10090"/>
    <lineage>
        <taxon>Eukaryota</taxon>
        <taxon>Metazoa</taxon>
        <taxon>Chordata</taxon>
        <taxon>Craniata</taxon>
        <taxon>Vertebrata</taxon>
        <taxon>Euteleostomi</taxon>
        <taxon>Mammalia</taxon>
        <taxon>Eutheria</taxon>
        <taxon>Euarchontoglires</taxon>
        <taxon>Glires</taxon>
        <taxon>Rodentia</taxon>
        <taxon>Myomorpha</taxon>
        <taxon>Muroidea</taxon>
        <taxon>Muridae</taxon>
        <taxon>Murinae</taxon>
        <taxon>Mus</taxon>
        <taxon>Mus</taxon>
    </lineage>
</organism>
<evidence type="ECO:0000313" key="3">
    <source>
        <dbReference type="MGI" id="MGI:1919495"/>
    </source>
</evidence>
<protein>
    <submittedName>
        <fullName evidence="2">Uncharacterized protein</fullName>
    </submittedName>
</protein>
<reference evidence="2" key="6">
    <citation type="journal article" date="2002" name="Nature">
        <title>Analysis of the mouse transcriptome based on functional annotation of 60,770 full-length cDNAs.</title>
        <authorList>
            <consortium name="The FANTOM Consortium and the RIKEN Genome Exploration Research Group Phase I and II Team"/>
        </authorList>
    </citation>
    <scope>NUCLEOTIDE SEQUENCE</scope>
    <source>
        <strain evidence="2">C57BL/6J</strain>
        <tissue evidence="2">Testis</tissue>
    </source>
</reference>
<feature type="compositionally biased region" description="Pro residues" evidence="1">
    <location>
        <begin position="58"/>
        <end position="76"/>
    </location>
</feature>
<proteinExistence type="evidence at transcript level"/>
<reference evidence="2" key="7">
    <citation type="journal article" date="2005" name="Science">
        <title>The Transcriptional Landscape of the Mammalian Genome.</title>
        <authorList>
            <consortium name="The FANTOM Consortium"/>
            <consortium name="Riken Genome Exploration Research Group and Genome Science Group (Genome Network Project Core Group)"/>
        </authorList>
    </citation>
    <scope>NUCLEOTIDE SEQUENCE</scope>
    <source>
        <strain evidence="2">C57BL/6J</strain>
        <tissue evidence="2">Testis</tissue>
    </source>
</reference>
<evidence type="ECO:0000313" key="2">
    <source>
        <dbReference type="EMBL" id="BAB24406.1"/>
    </source>
</evidence>
<dbReference type="EMBL" id="AK006094">
    <property type="protein sequence ID" value="BAB24406.1"/>
    <property type="molecule type" value="mRNA"/>
</dbReference>
<name>Q9DA76_MOUSE</name>
<reference evidence="2" key="1">
    <citation type="journal article" date="1999" name="Methods Enzymol.">
        <title>High-efficiency full-length cDNA cloning.</title>
        <authorList>
            <person name="Carninci P."/>
            <person name="Hayashizaki Y."/>
        </authorList>
    </citation>
    <scope>NUCLEOTIDE SEQUENCE</scope>
    <source>
        <strain evidence="2">C57BL/6J</strain>
        <tissue evidence="2">Testis</tissue>
    </source>
</reference>
<feature type="compositionally biased region" description="Low complexity" evidence="1">
    <location>
        <begin position="110"/>
        <end position="122"/>
    </location>
</feature>
<reference evidence="2" key="5">
    <citation type="journal article" date="2001" name="Nature">
        <title>Functional annotation of a full-length mouse cDNA collection.</title>
        <authorList>
            <consortium name="The RIKEN Genome Exploration Research Group Phase II Team and the FANTOM Consortium"/>
        </authorList>
    </citation>
    <scope>NUCLEOTIDE SEQUENCE</scope>
    <source>
        <strain evidence="2">C57BL/6J</strain>
        <tissue evidence="2">Testis</tissue>
    </source>
</reference>
<feature type="compositionally biased region" description="Low complexity" evidence="1">
    <location>
        <begin position="77"/>
        <end position="86"/>
    </location>
</feature>
<dbReference type="AlphaFoldDB" id="Q9DA76"/>
<feature type="region of interest" description="Disordered" evidence="1">
    <location>
        <begin position="1"/>
        <end position="132"/>
    </location>
</feature>
<reference evidence="2" key="8">
    <citation type="journal article" date="2005" name="Science">
        <title>Antisense Transcription in the Mammalian Transcriptome.</title>
        <authorList>
            <consortium name="RIKEN Genome Exploration Research Group and Genome Science Group (Genome Network Project Core Group) and the FANTOM Consortium"/>
        </authorList>
    </citation>
    <scope>NUCLEOTIDE SEQUENCE</scope>
    <source>
        <strain evidence="2">C57BL/6J</strain>
        <tissue evidence="2">Testis</tissue>
    </source>
</reference>
<reference evidence="2" key="2">
    <citation type="journal article" date="2000" name="Genome Res.">
        <title>Normalization and subtraction of cap-trapper-selected cDNAs to prepare full-length cDNA libraries for rapid discovery of new genes.</title>
        <authorList>
            <person name="Carninci P."/>
            <person name="Shibata Y."/>
            <person name="Hayatsu N."/>
            <person name="Sugahara Y."/>
            <person name="Shibata K."/>
            <person name="Itoh M."/>
            <person name="Konno H."/>
            <person name="Okazaki Y."/>
            <person name="Muramatsu M."/>
            <person name="Hayashizaki Y."/>
        </authorList>
    </citation>
    <scope>NUCLEOTIDE SEQUENCE</scope>
    <source>
        <strain evidence="2">C57BL/6J</strain>
        <tissue evidence="2">Testis</tissue>
    </source>
</reference>
<sequence length="155" mass="16049">MAQMEERVVRGLTGSPRAEKAGGGSGKPASGAAPQLRPVRGGRKSGKQGRGPGTLSPAPRPRPPGPRAVPASPGPAPSGRRPPGVGWHSRAPSSRLRLFAPPRHHHPRPCLRGVRAPRPASRLRSRERAPCASASRLALLQARGPSGSRDSGLGP</sequence>
<dbReference type="MGI" id="MGI:1919495">
    <property type="gene designation" value="1700018M17Rik"/>
</dbReference>
<evidence type="ECO:0000256" key="1">
    <source>
        <dbReference type="SAM" id="MobiDB-lite"/>
    </source>
</evidence>
<accession>Q9DA76</accession>
<dbReference type="AGR" id="MGI:1919495"/>
<reference evidence="2" key="3">
    <citation type="journal article" date="2000" name="Genome Res.">
        <title>RIKEN integrated sequence analysis (RISA) system--384-format sequencing pipeline with 384 multicapillary sequencer.</title>
        <authorList>
            <person name="Shibata K."/>
            <person name="Itoh M."/>
            <person name="Aizawa K."/>
            <person name="Nagaoka S."/>
            <person name="Sasaki N."/>
            <person name="Carninci P."/>
            <person name="Konno H."/>
            <person name="Akiyama J."/>
            <person name="Nishi K."/>
            <person name="Kitsunai T."/>
            <person name="Tashiro H."/>
            <person name="Itoh M."/>
            <person name="Sumi N."/>
            <person name="Ishii Y."/>
            <person name="Nakamura S."/>
            <person name="Hazama M."/>
            <person name="Nishine T."/>
            <person name="Harada A."/>
            <person name="Yamamoto R."/>
            <person name="Matsumoto H."/>
            <person name="Sakaguchi S."/>
            <person name="Ikegami T."/>
            <person name="Kashiwagi K."/>
            <person name="Fujiwake S."/>
            <person name="Inoue K."/>
            <person name="Togawa Y."/>
            <person name="Izawa M."/>
            <person name="Ohara E."/>
            <person name="Watahiki M."/>
            <person name="Yoneda Y."/>
            <person name="Ishikawa T."/>
            <person name="Ozawa K."/>
            <person name="Tanaka T."/>
            <person name="Matsuura S."/>
            <person name="Kawai J."/>
            <person name="Okazaki Y."/>
            <person name="Muramatsu M."/>
            <person name="Inoue Y."/>
            <person name="Kira A."/>
            <person name="Hayashizaki Y."/>
        </authorList>
    </citation>
    <scope>NUCLEOTIDE SEQUENCE</scope>
    <source>
        <strain evidence="2">C57BL/6J</strain>
        <tissue evidence="2">Testis</tissue>
    </source>
</reference>
<gene>
    <name evidence="3" type="primary">1700018M17Rik</name>
</gene>